<proteinExistence type="predicted"/>
<dbReference type="AlphaFoldDB" id="A0A143YG49"/>
<keyword evidence="3" id="KW-1185">Reference proteome</keyword>
<feature type="compositionally biased region" description="Basic residues" evidence="1">
    <location>
        <begin position="69"/>
        <end position="80"/>
    </location>
</feature>
<dbReference type="STRING" id="140314.SAMN04488076_11240"/>
<accession>A0A143YG49</accession>
<evidence type="ECO:0000313" key="3">
    <source>
        <dbReference type="Proteomes" id="UP000242754"/>
    </source>
</evidence>
<evidence type="ECO:0000313" key="2">
    <source>
        <dbReference type="EMBL" id="CZQ89951.1"/>
    </source>
</evidence>
<protein>
    <submittedName>
        <fullName evidence="2">Uncharacterized protein</fullName>
    </submittedName>
</protein>
<gene>
    <name evidence="2" type="ORF">Tpal_1197</name>
</gene>
<reference evidence="2 3" key="1">
    <citation type="submission" date="2016-02" db="EMBL/GenBank/DDBJ databases">
        <authorList>
            <person name="Wen L."/>
            <person name="He K."/>
            <person name="Yang H."/>
        </authorList>
    </citation>
    <scope>NUCLEOTIDE SEQUENCE [LARGE SCALE GENOMIC DNA]</scope>
    <source>
        <strain evidence="2">Trichococcus palustris</strain>
    </source>
</reference>
<organism evidence="2 3">
    <name type="scientific">Trichococcus palustris</name>
    <dbReference type="NCBI Taxonomy" id="140314"/>
    <lineage>
        <taxon>Bacteria</taxon>
        <taxon>Bacillati</taxon>
        <taxon>Bacillota</taxon>
        <taxon>Bacilli</taxon>
        <taxon>Lactobacillales</taxon>
        <taxon>Carnobacteriaceae</taxon>
        <taxon>Trichococcus</taxon>
    </lineage>
</organism>
<feature type="region of interest" description="Disordered" evidence="1">
    <location>
        <begin position="1"/>
        <end position="39"/>
    </location>
</feature>
<feature type="region of interest" description="Disordered" evidence="1">
    <location>
        <begin position="52"/>
        <end position="87"/>
    </location>
</feature>
<dbReference type="EMBL" id="FJNE01000003">
    <property type="protein sequence ID" value="CZQ89951.1"/>
    <property type="molecule type" value="Genomic_DNA"/>
</dbReference>
<sequence>MWATLTQGTRWRPHHQGAESERPSIRYRSGMSGAVRAKSTVLRGQPRIFRHIKAGASPDASALPDRNKPKGRLRNKRSRRTTTEASP</sequence>
<evidence type="ECO:0000256" key="1">
    <source>
        <dbReference type="SAM" id="MobiDB-lite"/>
    </source>
</evidence>
<name>A0A143YG49_9LACT</name>
<dbReference type="Proteomes" id="UP000242754">
    <property type="component" value="Unassembled WGS sequence"/>
</dbReference>